<dbReference type="AlphaFoldDB" id="A0A3D9RUX8"/>
<dbReference type="Proteomes" id="UP000256429">
    <property type="component" value="Unassembled WGS sequence"/>
</dbReference>
<evidence type="ECO:0000313" key="3">
    <source>
        <dbReference type="EMBL" id="REE83783.1"/>
    </source>
</evidence>
<dbReference type="InterPro" id="IPR000157">
    <property type="entry name" value="TIR_dom"/>
</dbReference>
<dbReference type="EMBL" id="QTTQ01000009">
    <property type="protein sequence ID" value="REE83783.1"/>
    <property type="molecule type" value="Genomic_DNA"/>
</dbReference>
<keyword evidence="1" id="KW-1133">Transmembrane helix</keyword>
<gene>
    <name evidence="3" type="ORF">BX611_1078</name>
</gene>
<dbReference type="RefSeq" id="WP_115878798.1">
    <property type="nucleotide sequence ID" value="NZ_QTTQ01000009.1"/>
</dbReference>
<keyword evidence="4" id="KW-1185">Reference proteome</keyword>
<feature type="transmembrane region" description="Helical" evidence="1">
    <location>
        <begin position="191"/>
        <end position="211"/>
    </location>
</feature>
<name>A0A3D9RUX8_9FLAO</name>
<dbReference type="InterPro" id="IPR035897">
    <property type="entry name" value="Toll_tir_struct_dom_sf"/>
</dbReference>
<accession>A0A3D9RUX8</accession>
<reference evidence="3 4" key="1">
    <citation type="submission" date="2018-08" db="EMBL/GenBank/DDBJ databases">
        <title>Genomic Encyclopedia of Type Strains, Phase III (KMG-III): the genomes of soil and plant-associated and newly described type strains.</title>
        <authorList>
            <person name="Whitman W."/>
        </authorList>
    </citation>
    <scope>NUCLEOTIDE SEQUENCE [LARGE SCALE GENOMIC DNA]</scope>
    <source>
        <strain evidence="3 4">325-5</strain>
    </source>
</reference>
<protein>
    <submittedName>
        <fullName evidence="3">TIR domain-containing protein</fullName>
    </submittedName>
</protein>
<evidence type="ECO:0000256" key="1">
    <source>
        <dbReference type="SAM" id="Phobius"/>
    </source>
</evidence>
<dbReference type="GO" id="GO:0007165">
    <property type="term" value="P:signal transduction"/>
    <property type="evidence" value="ECO:0007669"/>
    <property type="project" value="InterPro"/>
</dbReference>
<keyword evidence="1" id="KW-0812">Transmembrane</keyword>
<keyword evidence="1" id="KW-0472">Membrane</keyword>
<dbReference type="OrthoDB" id="1454815at2"/>
<comment type="caution">
    <text evidence="3">The sequence shown here is derived from an EMBL/GenBank/DDBJ whole genome shotgun (WGS) entry which is preliminary data.</text>
</comment>
<proteinExistence type="predicted"/>
<dbReference type="Pfam" id="PF13676">
    <property type="entry name" value="TIR_2"/>
    <property type="match status" value="1"/>
</dbReference>
<evidence type="ECO:0000259" key="2">
    <source>
        <dbReference type="PROSITE" id="PS50104"/>
    </source>
</evidence>
<evidence type="ECO:0000313" key="4">
    <source>
        <dbReference type="Proteomes" id="UP000256429"/>
    </source>
</evidence>
<sequence length="635" mass="71971">MKYNAFISYSHSQDFKLAPSLESALEKFAKPTFKRRALNIFRDSNDLSISPDLWGKIEEGLNASEYFIFFASPLSAQSHYCTKEVEHWKTTKSIDNFLIVLTDGELLWNHATSDFDWSKTTAIPKNLSGVFKNEPLYVDFRENASENLTLDNPDFKDKLVLIAATLHNKTVGNMVGEAVKQHKRTMRIRNAAISVLSTLLVAAILLSIYAMKQKKVAEAETLKALLSTYIASSQAQLNEDPTKSLRLAEYAYSFANENNLPTKIASEQLTKVFYSGYGFYQEPGFKILNTDLINKNKRTKKLGYFKPEIDAIIESVPPHEYLGQASTDIFINPNTNETEFLIAGGKLEFPILYNFKTEIYEFENIDPVEIKLEGFGGFTGYIQDVAISTDGKYSILGSANSKTALIDNKAYLQDNLDTDIFKTRAILKSGSRNDIFEVNFTDNNKYIITKTLDLVWQNSEQNSIKDTIINLWKTEPFPYIEIYNSNTAHGNISISEDYYMLPVEEDLEKYSWLHMAQSIRTQNNTIIAEFPNAKGISPNTISSPDGNFLVNYQGIFNKENELLITLSSYFIDNSGIAYCFSNDSKFLKLSYIDGPERIFALDPDFILERLNNAKIMGAIATLTTADKKRFLIETE</sequence>
<organism evidence="3 4">
    <name type="scientific">Lutibacter oceani</name>
    <dbReference type="NCBI Taxonomy" id="1853311"/>
    <lineage>
        <taxon>Bacteria</taxon>
        <taxon>Pseudomonadati</taxon>
        <taxon>Bacteroidota</taxon>
        <taxon>Flavobacteriia</taxon>
        <taxon>Flavobacteriales</taxon>
        <taxon>Flavobacteriaceae</taxon>
        <taxon>Lutibacter</taxon>
    </lineage>
</organism>
<dbReference type="Gene3D" id="3.40.50.10140">
    <property type="entry name" value="Toll/interleukin-1 receptor homology (TIR) domain"/>
    <property type="match status" value="1"/>
</dbReference>
<dbReference type="SUPFAM" id="SSF52200">
    <property type="entry name" value="Toll/Interleukin receptor TIR domain"/>
    <property type="match status" value="1"/>
</dbReference>
<feature type="domain" description="TIR" evidence="2">
    <location>
        <begin position="1"/>
        <end position="131"/>
    </location>
</feature>
<dbReference type="SUPFAM" id="SSF82171">
    <property type="entry name" value="DPP6 N-terminal domain-like"/>
    <property type="match status" value="1"/>
</dbReference>
<dbReference type="PROSITE" id="PS50104">
    <property type="entry name" value="TIR"/>
    <property type="match status" value="1"/>
</dbReference>
<dbReference type="SMART" id="SM00255">
    <property type="entry name" value="TIR"/>
    <property type="match status" value="1"/>
</dbReference>